<evidence type="ECO:0000313" key="12">
    <source>
        <dbReference type="EMBL" id="SDX00796.1"/>
    </source>
</evidence>
<reference evidence="13" key="1">
    <citation type="submission" date="2016-10" db="EMBL/GenBank/DDBJ databases">
        <authorList>
            <person name="Varghese N."/>
            <person name="Submissions S."/>
        </authorList>
    </citation>
    <scope>NUCLEOTIDE SEQUENCE [LARGE SCALE GENOMIC DNA]</scope>
    <source>
        <strain evidence="13">DSM 217</strain>
    </source>
</reference>
<evidence type="ECO:0000256" key="4">
    <source>
        <dbReference type="ARBA" id="ARBA00022741"/>
    </source>
</evidence>
<evidence type="ECO:0000256" key="10">
    <source>
        <dbReference type="PIRSR" id="PIRSR001589-3"/>
    </source>
</evidence>
<keyword evidence="8" id="KW-0061">Asparagine biosynthesis</keyword>
<evidence type="ECO:0000313" key="13">
    <source>
        <dbReference type="Proteomes" id="UP000198816"/>
    </source>
</evidence>
<dbReference type="GO" id="GO:0004066">
    <property type="term" value="F:asparagine synthase (glutamine-hydrolyzing) activity"/>
    <property type="evidence" value="ECO:0007669"/>
    <property type="project" value="UniProtKB-EC"/>
</dbReference>
<dbReference type="STRING" id="1058.SAMN05421783_11266"/>
<accession>A0A1H2Y6M6</accession>
<dbReference type="AlphaFoldDB" id="A0A1H2Y6M6"/>
<dbReference type="InterPro" id="IPR006426">
    <property type="entry name" value="Asn_synth_AEB"/>
</dbReference>
<dbReference type="GO" id="GO:0005829">
    <property type="term" value="C:cytosol"/>
    <property type="evidence" value="ECO:0007669"/>
    <property type="project" value="TreeGrafter"/>
</dbReference>
<feature type="binding site" evidence="9">
    <location>
        <position position="98"/>
    </location>
    <ligand>
        <name>L-glutamine</name>
        <dbReference type="ChEBI" id="CHEBI:58359"/>
    </ligand>
</feature>
<dbReference type="InterPro" id="IPR029055">
    <property type="entry name" value="Ntn_hydrolases_N"/>
</dbReference>
<dbReference type="PANTHER" id="PTHR43284">
    <property type="entry name" value="ASPARAGINE SYNTHETASE (GLUTAMINE-HYDROLYZING)"/>
    <property type="match status" value="1"/>
</dbReference>
<feature type="binding site" evidence="9">
    <location>
        <position position="287"/>
    </location>
    <ligand>
        <name>ATP</name>
        <dbReference type="ChEBI" id="CHEBI:30616"/>
    </ligand>
</feature>
<evidence type="ECO:0000256" key="1">
    <source>
        <dbReference type="ARBA" id="ARBA00005187"/>
    </source>
</evidence>
<feature type="site" description="Important for beta-aspartyl-AMP intermediate formation" evidence="10">
    <location>
        <position position="363"/>
    </location>
</feature>
<keyword evidence="8" id="KW-0028">Amino-acid biosynthesis</keyword>
<evidence type="ECO:0000256" key="5">
    <source>
        <dbReference type="ARBA" id="ARBA00022840"/>
    </source>
</evidence>
<dbReference type="GO" id="GO:0005524">
    <property type="term" value="F:ATP binding"/>
    <property type="evidence" value="ECO:0007669"/>
    <property type="project" value="UniProtKB-KW"/>
</dbReference>
<dbReference type="InterPro" id="IPR033738">
    <property type="entry name" value="AsnB_N"/>
</dbReference>
<dbReference type="Pfam" id="PF00733">
    <property type="entry name" value="Asn_synthase"/>
    <property type="match status" value="1"/>
</dbReference>
<evidence type="ECO:0000259" key="11">
    <source>
        <dbReference type="PROSITE" id="PS51278"/>
    </source>
</evidence>
<proteinExistence type="inferred from homology"/>
<evidence type="ECO:0000256" key="6">
    <source>
        <dbReference type="ARBA" id="ARBA00022962"/>
    </source>
</evidence>
<dbReference type="InterPro" id="IPR051786">
    <property type="entry name" value="ASN_synthetase/amidase"/>
</dbReference>
<dbReference type="NCBIfam" id="TIGR01536">
    <property type="entry name" value="asn_synth_AEB"/>
    <property type="match status" value="1"/>
</dbReference>
<dbReference type="EC" id="6.3.5.4" evidence="3"/>
<sequence>MCGIAGMILRHGSPDIAGLSLAAARLGRRGPDDSGVYRVDSVGLAHTRLSIIDLGGGHQPILDTEGHYALVANGEVYNFVELRAELEADGCRFRTHSDSETILHVYDRFGVAGLKRLNGMFAFALYSTRDRTLILGRDRLGIKPLYYAVLPDRVAFASEIKGLLPLLPRVPEISPEALARFFEIGFNSGADTIFQGIRKLEPGTALVIDASLEPRQITYWSALDIQRREISLEEACEELDPLFDQVLREHMRSDVPYGLFLSGGLDSGILMARLSRWGNAPLRTFSVGYAGAGEGDELADARRVAERFGSDHTELRLDMLDVFRALPLCVRAADDLMYDPACLPTALMAQAAARELKVVFTGEGGDEVFAGYGRYRRSPVQQLMKQILHPRTGNYRRGSRWPESLRRSGFGDALEAGRKRLYGPVESAWAETPRGWGFLRRAQYTDLRTELADNLLVKVDRTLMAFGLEGRVPYLDHRIVELGLSLPDRLKVHGRVGKRILRHWAEPLLPQGQSEGKKRGFGVPIGEVLRGDLLERLGVKLAASPLIREWLRPELVPALVALQRRTGTGATGPLLQLMQLALWGRLMLDDPGACPSAEEDPLDWIG</sequence>
<dbReference type="EMBL" id="FNNZ01000012">
    <property type="protein sequence ID" value="SDX00796.1"/>
    <property type="molecule type" value="Genomic_DNA"/>
</dbReference>
<dbReference type="GO" id="GO:0006529">
    <property type="term" value="P:asparagine biosynthetic process"/>
    <property type="evidence" value="ECO:0007669"/>
    <property type="project" value="UniProtKB-KW"/>
</dbReference>
<dbReference type="SUPFAM" id="SSF56235">
    <property type="entry name" value="N-terminal nucleophile aminohydrolases (Ntn hydrolases)"/>
    <property type="match status" value="1"/>
</dbReference>
<comment type="catalytic activity">
    <reaction evidence="7">
        <text>L-aspartate + L-glutamine + ATP + H2O = L-asparagine + L-glutamate + AMP + diphosphate + H(+)</text>
        <dbReference type="Rhea" id="RHEA:12228"/>
        <dbReference type="ChEBI" id="CHEBI:15377"/>
        <dbReference type="ChEBI" id="CHEBI:15378"/>
        <dbReference type="ChEBI" id="CHEBI:29985"/>
        <dbReference type="ChEBI" id="CHEBI:29991"/>
        <dbReference type="ChEBI" id="CHEBI:30616"/>
        <dbReference type="ChEBI" id="CHEBI:33019"/>
        <dbReference type="ChEBI" id="CHEBI:58048"/>
        <dbReference type="ChEBI" id="CHEBI:58359"/>
        <dbReference type="ChEBI" id="CHEBI:456215"/>
        <dbReference type="EC" id="6.3.5.4"/>
    </reaction>
</comment>
<dbReference type="InterPro" id="IPR017932">
    <property type="entry name" value="GATase_2_dom"/>
</dbReference>
<keyword evidence="4 9" id="KW-0547">Nucleotide-binding</keyword>
<evidence type="ECO:0000256" key="2">
    <source>
        <dbReference type="ARBA" id="ARBA00005752"/>
    </source>
</evidence>
<dbReference type="Gene3D" id="3.40.50.620">
    <property type="entry name" value="HUPs"/>
    <property type="match status" value="1"/>
</dbReference>
<dbReference type="PIRSF" id="PIRSF001589">
    <property type="entry name" value="Asn_synthetase_glu-h"/>
    <property type="match status" value="1"/>
</dbReference>
<protein>
    <recommendedName>
        <fullName evidence="3">asparagine synthase (glutamine-hydrolyzing)</fullName>
        <ecNumber evidence="3">6.3.5.4</ecNumber>
    </recommendedName>
</protein>
<organism evidence="12 13">
    <name type="scientific">Thiocapsa roseopersicina</name>
    <dbReference type="NCBI Taxonomy" id="1058"/>
    <lineage>
        <taxon>Bacteria</taxon>
        <taxon>Pseudomonadati</taxon>
        <taxon>Pseudomonadota</taxon>
        <taxon>Gammaproteobacteria</taxon>
        <taxon>Chromatiales</taxon>
        <taxon>Chromatiaceae</taxon>
        <taxon>Thiocapsa</taxon>
    </lineage>
</organism>
<dbReference type="SUPFAM" id="SSF52402">
    <property type="entry name" value="Adenine nucleotide alpha hydrolases-like"/>
    <property type="match status" value="1"/>
</dbReference>
<evidence type="ECO:0000256" key="9">
    <source>
        <dbReference type="PIRSR" id="PIRSR001589-2"/>
    </source>
</evidence>
<feature type="domain" description="Glutamine amidotransferase type-2" evidence="11">
    <location>
        <begin position="2"/>
        <end position="211"/>
    </location>
</feature>
<dbReference type="Proteomes" id="UP000198816">
    <property type="component" value="Unassembled WGS sequence"/>
</dbReference>
<dbReference type="OrthoDB" id="9763290at2"/>
<dbReference type="PROSITE" id="PS51278">
    <property type="entry name" value="GATASE_TYPE_2"/>
    <property type="match status" value="1"/>
</dbReference>
<evidence type="ECO:0000256" key="7">
    <source>
        <dbReference type="ARBA" id="ARBA00048741"/>
    </source>
</evidence>
<feature type="active site" description="For GATase activity" evidence="8">
    <location>
        <position position="2"/>
    </location>
</feature>
<dbReference type="CDD" id="cd01991">
    <property type="entry name" value="Asn_synthase_B_C"/>
    <property type="match status" value="1"/>
</dbReference>
<keyword evidence="13" id="KW-1185">Reference proteome</keyword>
<gene>
    <name evidence="12" type="ORF">SAMN05421783_11266</name>
</gene>
<dbReference type="CDD" id="cd00712">
    <property type="entry name" value="AsnB"/>
    <property type="match status" value="1"/>
</dbReference>
<keyword evidence="5 9" id="KW-0067">ATP-binding</keyword>
<name>A0A1H2Y6M6_THIRO</name>
<dbReference type="InterPro" id="IPR014729">
    <property type="entry name" value="Rossmann-like_a/b/a_fold"/>
</dbReference>
<evidence type="ECO:0000256" key="3">
    <source>
        <dbReference type="ARBA" id="ARBA00012737"/>
    </source>
</evidence>
<dbReference type="InterPro" id="IPR001962">
    <property type="entry name" value="Asn_synthase"/>
</dbReference>
<dbReference type="PANTHER" id="PTHR43284:SF1">
    <property type="entry name" value="ASPARAGINE SYNTHETASE"/>
    <property type="match status" value="1"/>
</dbReference>
<dbReference type="RefSeq" id="WP_093032973.1">
    <property type="nucleotide sequence ID" value="NZ_FNNZ01000012.1"/>
</dbReference>
<dbReference type="Pfam" id="PF13537">
    <property type="entry name" value="GATase_7"/>
    <property type="match status" value="1"/>
</dbReference>
<comment type="pathway">
    <text evidence="1">Amino-acid biosynthesis; L-asparagine biosynthesis; L-asparagine from L-aspartate (L-Gln route): step 1/1.</text>
</comment>
<comment type="similarity">
    <text evidence="2">Belongs to the asparagine synthetase family.</text>
</comment>
<keyword evidence="6 8" id="KW-0315">Glutamine amidotransferase</keyword>
<evidence type="ECO:0000256" key="8">
    <source>
        <dbReference type="PIRSR" id="PIRSR001589-1"/>
    </source>
</evidence>
<dbReference type="Gene3D" id="3.60.20.10">
    <property type="entry name" value="Glutamine Phosphoribosylpyrophosphate, subunit 1, domain 1"/>
    <property type="match status" value="1"/>
</dbReference>